<feature type="compositionally biased region" description="Polar residues" evidence="1">
    <location>
        <begin position="187"/>
        <end position="198"/>
    </location>
</feature>
<dbReference type="PANTHER" id="PTHR47743">
    <property type="entry name" value="KIAA1210 / KIAA1211 FAMILY MEMBER"/>
    <property type="match status" value="1"/>
</dbReference>
<accession>A0A9Q0XDC2</accession>
<feature type="compositionally biased region" description="Basic and acidic residues" evidence="1">
    <location>
        <begin position="820"/>
        <end position="830"/>
    </location>
</feature>
<feature type="compositionally biased region" description="Low complexity" evidence="1">
    <location>
        <begin position="214"/>
        <end position="229"/>
    </location>
</feature>
<organism evidence="3 4">
    <name type="scientific">Phrynocephalus forsythii</name>
    <dbReference type="NCBI Taxonomy" id="171643"/>
    <lineage>
        <taxon>Eukaryota</taxon>
        <taxon>Metazoa</taxon>
        <taxon>Chordata</taxon>
        <taxon>Craniata</taxon>
        <taxon>Vertebrata</taxon>
        <taxon>Euteleostomi</taxon>
        <taxon>Lepidosauria</taxon>
        <taxon>Squamata</taxon>
        <taxon>Bifurcata</taxon>
        <taxon>Unidentata</taxon>
        <taxon>Episquamata</taxon>
        <taxon>Toxicofera</taxon>
        <taxon>Iguania</taxon>
        <taxon>Acrodonta</taxon>
        <taxon>Agamidae</taxon>
        <taxon>Agaminae</taxon>
        <taxon>Phrynocephalus</taxon>
    </lineage>
</organism>
<feature type="region of interest" description="Disordered" evidence="1">
    <location>
        <begin position="293"/>
        <end position="326"/>
    </location>
</feature>
<protein>
    <recommendedName>
        <fullName evidence="2">DUF4592 domain-containing protein</fullName>
    </recommendedName>
</protein>
<evidence type="ECO:0000256" key="1">
    <source>
        <dbReference type="SAM" id="MobiDB-lite"/>
    </source>
</evidence>
<gene>
    <name evidence="3" type="ORF">JRQ81_007389</name>
</gene>
<evidence type="ECO:0000259" key="2">
    <source>
        <dbReference type="Pfam" id="PF15262"/>
    </source>
</evidence>
<feature type="region of interest" description="Disordered" evidence="1">
    <location>
        <begin position="665"/>
        <end position="689"/>
    </location>
</feature>
<feature type="domain" description="DUF4592" evidence="2">
    <location>
        <begin position="143"/>
        <end position="274"/>
    </location>
</feature>
<feature type="compositionally biased region" description="Polar residues" evidence="1">
    <location>
        <begin position="613"/>
        <end position="624"/>
    </location>
</feature>
<name>A0A9Q0XDC2_9SAUR</name>
<keyword evidence="4" id="KW-1185">Reference proteome</keyword>
<feature type="compositionally biased region" description="Low complexity" evidence="1">
    <location>
        <begin position="667"/>
        <end position="678"/>
    </location>
</feature>
<dbReference type="PANTHER" id="PTHR47743:SF2">
    <property type="entry name" value="ACROSOMAL PROTEIN KIAA1210"/>
    <property type="match status" value="1"/>
</dbReference>
<feature type="compositionally biased region" description="Polar residues" evidence="1">
    <location>
        <begin position="792"/>
        <end position="806"/>
    </location>
</feature>
<dbReference type="EMBL" id="JAPFRF010000015">
    <property type="protein sequence ID" value="KAJ7310469.1"/>
    <property type="molecule type" value="Genomic_DNA"/>
</dbReference>
<evidence type="ECO:0000313" key="3">
    <source>
        <dbReference type="EMBL" id="KAJ7310469.1"/>
    </source>
</evidence>
<dbReference type="InterPro" id="IPR028030">
    <property type="entry name" value="DUF4592"/>
</dbReference>
<dbReference type="AlphaFoldDB" id="A0A9Q0XDC2"/>
<feature type="compositionally biased region" description="Basic and acidic residues" evidence="1">
    <location>
        <begin position="625"/>
        <end position="634"/>
    </location>
</feature>
<dbReference type="Proteomes" id="UP001142489">
    <property type="component" value="Unassembled WGS sequence"/>
</dbReference>
<feature type="region of interest" description="Disordered" evidence="1">
    <location>
        <begin position="756"/>
        <end position="836"/>
    </location>
</feature>
<feature type="region of interest" description="Disordered" evidence="1">
    <location>
        <begin position="55"/>
        <end position="81"/>
    </location>
</feature>
<feature type="region of interest" description="Disordered" evidence="1">
    <location>
        <begin position="609"/>
        <end position="634"/>
    </location>
</feature>
<proteinExistence type="predicted"/>
<dbReference type="OrthoDB" id="8869651at2759"/>
<feature type="compositionally biased region" description="Low complexity" evidence="1">
    <location>
        <begin position="70"/>
        <end position="81"/>
    </location>
</feature>
<dbReference type="InterPro" id="IPR026713">
    <property type="entry name" value="CRACD-like"/>
</dbReference>
<comment type="caution">
    <text evidence="3">The sequence shown here is derived from an EMBL/GenBank/DDBJ whole genome shotgun (WGS) entry which is preliminary data.</text>
</comment>
<reference evidence="3" key="1">
    <citation type="journal article" date="2023" name="DNA Res.">
        <title>Chromosome-level genome assembly of Phrynocephalus forsythii using third-generation DNA sequencing and Hi-C analysis.</title>
        <authorList>
            <person name="Qi Y."/>
            <person name="Zhao W."/>
            <person name="Zhao Y."/>
            <person name="Niu C."/>
            <person name="Cao S."/>
            <person name="Zhang Y."/>
        </authorList>
    </citation>
    <scope>NUCLEOTIDE SEQUENCE</scope>
    <source>
        <tissue evidence="3">Muscle</tissue>
    </source>
</reference>
<evidence type="ECO:0000313" key="4">
    <source>
        <dbReference type="Proteomes" id="UP001142489"/>
    </source>
</evidence>
<feature type="compositionally biased region" description="Basic and acidic residues" evidence="1">
    <location>
        <begin position="293"/>
        <end position="318"/>
    </location>
</feature>
<feature type="region of interest" description="Disordered" evidence="1">
    <location>
        <begin position="186"/>
        <end position="235"/>
    </location>
</feature>
<dbReference type="Pfam" id="PF15262">
    <property type="entry name" value="DUF4592"/>
    <property type="match status" value="1"/>
</dbReference>
<sequence>MAGFYNCLKTKTDSRMADRPIDLIELPEGEEAGEGFARKKKSKFQSFKNFFAKRKKNREAPAPAGECKLKPSQSSSNLSTPNLNSDVLHLLTEPGSKGCMGGKALSHDSVFISESLPDVTNHTCSQENLPGKVKALQLQLQENLQLGSPSLVITGKKTEDAGVVSEDDGLPRSPPEISTLHDVLTCSKDTSSNPVQRHSSLSLGGSDSEDDQVPSESSSGTVSPPSSTVLGSPAFPGSHSLPVDFNSPATPLACLDTSAARHRIAMNPRKQKAFAGKTQNLPVEHVEKEERHLRTAEGKTSHGKLLEEAGNQEKDRKGASAHNANISNGDWITGALPMVKASDALRYSWNAGPGTDWENQSLMDTGLHRHRSPKAQPPIVKWEEKQMEGERIKGMGSPTGDLSIPPHSTGKEMVERFESLQPGTEATELRDTSCSSSHGHVVGKDLDAPAEFPPPNEQKAKDSGVGSFGIYGDRTEGRAVDADSCVPFESNLALMPFPPSSLEGLPEAEKDMVLTSENSPGVKEDAGWSTDKKLQQLEGRAKLTASPQEELAILDAKPDRLPLWNLVEEKPFLSAEISSSVLSRSQGQQDAVQNLGNLCSRGLAAAGPVEAVSKSSPPDNNTGDQWRDGKTREENKTLNEIVTMQSKSISAKPVRFTIAPAWQRSLSGGSTTTDGSCPRSPPSSPIRSELFEGMPQLDSMAQTCVPSNPERLEQSSRNVVSNFTSAIEGPSEETQGHESPFGVKLRRTSSLVRYQMEQNRQEPPKPVPMAVSSVSVKAESKSTGAGTPLPNLPSSAHVSLTKPSLQEQKKPLKAQLEGGLTKEEMGKRSEQTAAPEMPSQELAWISMAKVKRRGFQSHPVAKGEKSEEKALNKAAQQGEKCIRISQQEKQVTPIEVNILKKASSGQGCMLQSTALPKLTISAATAPLVRTATQEGALLEKEMKSFPSLPLSSCGPAEPPWLSLAKKKAKAWSEMPQIVQ</sequence>